<reference evidence="1 2" key="1">
    <citation type="submission" date="2020-04" db="EMBL/GenBank/DDBJ databases">
        <title>The draft genome of Kluyvera sichuanensis strain SCKS090646.</title>
        <authorList>
            <person name="Wei L."/>
            <person name="Liu L."/>
            <person name="Feng Y."/>
            <person name="Zong Z."/>
        </authorList>
    </citation>
    <scope>NUCLEOTIDE SEQUENCE [LARGE SCALE GENOMIC DNA]</scope>
    <source>
        <strain evidence="1 2">090646</strain>
    </source>
</reference>
<protein>
    <submittedName>
        <fullName evidence="1">Uncharacterized protein</fullName>
    </submittedName>
</protein>
<evidence type="ECO:0000313" key="1">
    <source>
        <dbReference type="EMBL" id="MBC1188218.1"/>
    </source>
</evidence>
<proteinExistence type="predicted"/>
<sequence>MSNQDIDKLKEDVQILQDRMGGAEYLVKILIQKMHTNEIKQIENDIKSNINKFGANSAVAKILEESLRLLGK</sequence>
<accession>A0ABR6RYK2</accession>
<dbReference type="Proteomes" id="UP000607331">
    <property type="component" value="Unassembled WGS sequence"/>
</dbReference>
<gene>
    <name evidence="1" type="ORF">HII27_21185</name>
</gene>
<organism evidence="1 2">
    <name type="scientific">Kluyvera sichuanensis</name>
    <dbReference type="NCBI Taxonomy" id="2725494"/>
    <lineage>
        <taxon>Bacteria</taxon>
        <taxon>Pseudomonadati</taxon>
        <taxon>Pseudomonadota</taxon>
        <taxon>Gammaproteobacteria</taxon>
        <taxon>Enterobacterales</taxon>
        <taxon>Enterobacteriaceae</taxon>
        <taxon>Kluyvera</taxon>
    </lineage>
</organism>
<dbReference type="EMBL" id="JABBJF010000027">
    <property type="protein sequence ID" value="MBC1188218.1"/>
    <property type="molecule type" value="Genomic_DNA"/>
</dbReference>
<dbReference type="RefSeq" id="WP_185669396.1">
    <property type="nucleotide sequence ID" value="NZ_JABBJF010000027.1"/>
</dbReference>
<evidence type="ECO:0000313" key="2">
    <source>
        <dbReference type="Proteomes" id="UP000607331"/>
    </source>
</evidence>
<keyword evidence="2" id="KW-1185">Reference proteome</keyword>
<name>A0ABR6RYK2_9ENTR</name>
<comment type="caution">
    <text evidence="1">The sequence shown here is derived from an EMBL/GenBank/DDBJ whole genome shotgun (WGS) entry which is preliminary data.</text>
</comment>